<evidence type="ECO:0000313" key="7">
    <source>
        <dbReference type="Proteomes" id="UP000004892"/>
    </source>
</evidence>
<dbReference type="PRINTS" id="PR00413">
    <property type="entry name" value="HADHALOGNASE"/>
</dbReference>
<dbReference type="EMBL" id="ADMC01000030">
    <property type="protein sequence ID" value="EHP45523.1"/>
    <property type="molecule type" value="Genomic_DNA"/>
</dbReference>
<dbReference type="Proteomes" id="UP000004892">
    <property type="component" value="Unassembled WGS sequence"/>
</dbReference>
<evidence type="ECO:0000313" key="6">
    <source>
        <dbReference type="EMBL" id="EHP45523.1"/>
    </source>
</evidence>
<feature type="binding site" evidence="3">
    <location>
        <begin position="42"/>
        <end position="47"/>
    </location>
    <ligand>
        <name>substrate</name>
    </ligand>
</feature>
<keyword evidence="4" id="KW-0479">Metal-binding</keyword>
<dbReference type="InterPro" id="IPR051806">
    <property type="entry name" value="HAD-like_SPP"/>
</dbReference>
<evidence type="ECO:0000256" key="1">
    <source>
        <dbReference type="ARBA" id="ARBA00006171"/>
    </source>
</evidence>
<feature type="binding site" evidence="4">
    <location>
        <position position="167"/>
    </location>
    <ligand>
        <name>Mg(2+)</name>
        <dbReference type="ChEBI" id="CHEBI:18420"/>
    </ligand>
</feature>
<feature type="binding site" evidence="3">
    <location>
        <position position="50"/>
    </location>
    <ligand>
        <name>substrate</name>
    </ligand>
</feature>
<protein>
    <submittedName>
        <fullName evidence="6">Beta-phosphoglucomutase</fullName>
    </submittedName>
</protein>
<gene>
    <name evidence="6" type="ORF">HMPREF9449_02816</name>
</gene>
<feature type="binding site" evidence="4">
    <location>
        <position position="168"/>
    </location>
    <ligand>
        <name>Mg(2+)</name>
        <dbReference type="ChEBI" id="CHEBI:18420"/>
    </ligand>
</feature>
<sequence>MKGCIFDLDGVIVDTAKYHYLAWKEIASELGFEFTEKDNELLKGVSRMASLEILLNIGGINVCEEEKLKLADKKNKIYLSYITKMTSEEVLPGVRDFLEALHQNGIQIALGSASKNAKTILKQVGIEDMFDAIADGTNVTQAKPDPEVFQKGAELLHLPAEECLVFEDAVAGVEAAHRAGMKCVGVGKREILKQADVVMADFRQVKIENGKLKINGEIINF</sequence>
<dbReference type="Pfam" id="PF00702">
    <property type="entry name" value="Hydrolase"/>
    <property type="match status" value="1"/>
</dbReference>
<dbReference type="SFLD" id="SFLDS00003">
    <property type="entry name" value="Haloacid_Dehalogenase"/>
    <property type="match status" value="1"/>
</dbReference>
<evidence type="ECO:0000256" key="2">
    <source>
        <dbReference type="PIRSR" id="PIRSR610972-1"/>
    </source>
</evidence>
<dbReference type="InterPro" id="IPR010976">
    <property type="entry name" value="B-phosphoglucomutase_hydrolase"/>
</dbReference>
<dbReference type="Gene3D" id="1.10.150.240">
    <property type="entry name" value="Putative phosphatase, domain 2"/>
    <property type="match status" value="1"/>
</dbReference>
<feature type="binding site" evidence="3">
    <location>
        <begin position="112"/>
        <end position="116"/>
    </location>
    <ligand>
        <name>substrate</name>
    </ligand>
</feature>
<dbReference type="SUPFAM" id="SSF56784">
    <property type="entry name" value="HAD-like"/>
    <property type="match status" value="1"/>
</dbReference>
<evidence type="ECO:0000256" key="4">
    <source>
        <dbReference type="PIRSR" id="PIRSR610972-3"/>
    </source>
</evidence>
<feature type="site" description="Important for catalytic activity and assists the phosphoryl transfer reaction to Asp8 by balancing charge and orienting the reacting groups" evidence="5">
    <location>
        <position position="112"/>
    </location>
</feature>
<comment type="caution">
    <text evidence="6">The sequence shown here is derived from an EMBL/GenBank/DDBJ whole genome shotgun (WGS) entry which is preliminary data.</text>
</comment>
<feature type="binding site" evidence="3">
    <location>
        <position position="23"/>
    </location>
    <ligand>
        <name>substrate</name>
    </ligand>
</feature>
<feature type="site" description="Important for catalytic activity and assists the phosphoryl transfer reaction to Asp8 by balancing charge and orienting the reacting groups" evidence="5">
    <location>
        <position position="143"/>
    </location>
</feature>
<dbReference type="PATRIC" id="fig|742817.3.peg.3008"/>
<keyword evidence="4" id="KW-0460">Magnesium</keyword>
<comment type="similarity">
    <text evidence="1">Belongs to the HAD-like hydrolase superfamily. CbbY/CbbZ/Gph/YieH family.</text>
</comment>
<dbReference type="NCBIfam" id="TIGR01509">
    <property type="entry name" value="HAD-SF-IA-v3"/>
    <property type="match status" value="1"/>
</dbReference>
<comment type="cofactor">
    <cofactor evidence="4">
        <name>Mg(2+)</name>
        <dbReference type="ChEBI" id="CHEBI:18420"/>
    </cofactor>
    <text evidence="4">Binds 2 magnesium ions per subunit.</text>
</comment>
<feature type="active site" description="Nucleophile" evidence="2">
    <location>
        <position position="7"/>
    </location>
</feature>
<keyword evidence="7" id="KW-1185">Reference proteome</keyword>
<reference evidence="6 7" key="1">
    <citation type="submission" date="2012-01" db="EMBL/GenBank/DDBJ databases">
        <title>The Genome Sequence of Odoribacter laneus YIT 12061.</title>
        <authorList>
            <consortium name="The Broad Institute Genome Sequencing Platform"/>
            <person name="Earl A."/>
            <person name="Ward D."/>
            <person name="Feldgarden M."/>
            <person name="Gevers D."/>
            <person name="Morotomi M."/>
            <person name="Young S.K."/>
            <person name="Zeng Q."/>
            <person name="Gargeya S."/>
            <person name="Fitzgerald M."/>
            <person name="Haas B."/>
            <person name="Abouelleil A."/>
            <person name="Alvarado L."/>
            <person name="Arachchi H.M."/>
            <person name="Berlin A."/>
            <person name="Chapman S.B."/>
            <person name="Gearin G."/>
            <person name="Goldberg J."/>
            <person name="Griggs A."/>
            <person name="Gujja S."/>
            <person name="Hansen M."/>
            <person name="Heiman D."/>
            <person name="Howarth C."/>
            <person name="Larimer J."/>
            <person name="Lui A."/>
            <person name="MacDonald P.J.P."/>
            <person name="McCowen C."/>
            <person name="Montmayeur A."/>
            <person name="Murphy C."/>
            <person name="Neiman D."/>
            <person name="Pearson M."/>
            <person name="Priest M."/>
            <person name="Roberts A."/>
            <person name="Saif S."/>
            <person name="Shea T."/>
            <person name="Sisk P."/>
            <person name="Stolte C."/>
            <person name="Sykes S."/>
            <person name="Wortman J."/>
            <person name="Nusbaum C."/>
            <person name="Birren B."/>
        </authorList>
    </citation>
    <scope>NUCLEOTIDE SEQUENCE [LARGE SCALE GENOMIC DNA]</scope>
    <source>
        <strain evidence="6 7">YIT 12061</strain>
    </source>
</reference>
<dbReference type="NCBIfam" id="TIGR02009">
    <property type="entry name" value="PGMB-YQAB-SF"/>
    <property type="match status" value="1"/>
</dbReference>
<dbReference type="InterPro" id="IPR023198">
    <property type="entry name" value="PGP-like_dom2"/>
</dbReference>
<proteinExistence type="inferred from homology"/>
<dbReference type="InterPro" id="IPR010972">
    <property type="entry name" value="Beta-PGM"/>
</dbReference>
<dbReference type="SFLD" id="SFLDG01135">
    <property type="entry name" value="C1.5.6:_HAD__Beta-PGM__Phospha"/>
    <property type="match status" value="1"/>
</dbReference>
<dbReference type="InterPro" id="IPR006439">
    <property type="entry name" value="HAD-SF_hydro_IA"/>
</dbReference>
<feature type="binding site" evidence="3">
    <location>
        <position position="143"/>
    </location>
    <ligand>
        <name>substrate</name>
    </ligand>
</feature>
<dbReference type="InterPro" id="IPR036412">
    <property type="entry name" value="HAD-like_sf"/>
</dbReference>
<evidence type="ECO:0000256" key="5">
    <source>
        <dbReference type="PIRSR" id="PIRSR610972-4"/>
    </source>
</evidence>
<dbReference type="GO" id="GO:0008801">
    <property type="term" value="F:beta-phosphoglucomutase activity"/>
    <property type="evidence" value="ECO:0007669"/>
    <property type="project" value="InterPro"/>
</dbReference>
<dbReference type="GO" id="GO:0005975">
    <property type="term" value="P:carbohydrate metabolic process"/>
    <property type="evidence" value="ECO:0007669"/>
    <property type="project" value="InterPro"/>
</dbReference>
<name>H1DKN0_9BACT</name>
<accession>H1DKN0</accession>
<dbReference type="CDD" id="cd02598">
    <property type="entry name" value="HAD_BPGM"/>
    <property type="match status" value="1"/>
</dbReference>
<dbReference type="GO" id="GO:0000287">
    <property type="term" value="F:magnesium ion binding"/>
    <property type="evidence" value="ECO:0007669"/>
    <property type="project" value="InterPro"/>
</dbReference>
<evidence type="ECO:0000256" key="3">
    <source>
        <dbReference type="PIRSR" id="PIRSR610972-2"/>
    </source>
</evidence>
<feature type="binding site" evidence="4">
    <location>
        <position position="7"/>
    </location>
    <ligand>
        <name>Mg(2+)</name>
        <dbReference type="ChEBI" id="CHEBI:18420"/>
    </ligand>
</feature>
<dbReference type="PANTHER" id="PTHR43481">
    <property type="entry name" value="FRUCTOSE-1-PHOSPHATE PHOSPHATASE"/>
    <property type="match status" value="1"/>
</dbReference>
<dbReference type="NCBIfam" id="TIGR01990">
    <property type="entry name" value="bPGM"/>
    <property type="match status" value="1"/>
</dbReference>
<dbReference type="SFLD" id="SFLDG01129">
    <property type="entry name" value="C1.5:_HAD__Beta-PGM__Phosphata"/>
    <property type="match status" value="1"/>
</dbReference>
<organism evidence="6 7">
    <name type="scientific">Odoribacter laneus YIT 12061</name>
    <dbReference type="NCBI Taxonomy" id="742817"/>
    <lineage>
        <taxon>Bacteria</taxon>
        <taxon>Pseudomonadati</taxon>
        <taxon>Bacteroidota</taxon>
        <taxon>Bacteroidia</taxon>
        <taxon>Bacteroidales</taxon>
        <taxon>Odoribacteraceae</taxon>
        <taxon>Odoribacter</taxon>
    </lineage>
</organism>
<dbReference type="RefSeq" id="WP_009137959.1">
    <property type="nucleotide sequence ID" value="NZ_JH594597.1"/>
</dbReference>
<feature type="binding site" evidence="4">
    <location>
        <position position="9"/>
    </location>
    <ligand>
        <name>Mg(2+)</name>
        <dbReference type="ChEBI" id="CHEBI:18420"/>
    </ligand>
</feature>
<dbReference type="InterPro" id="IPR023214">
    <property type="entry name" value="HAD_sf"/>
</dbReference>
<dbReference type="AlphaFoldDB" id="H1DKN0"/>
<dbReference type="Gene3D" id="3.40.50.1000">
    <property type="entry name" value="HAD superfamily/HAD-like"/>
    <property type="match status" value="1"/>
</dbReference>
<dbReference type="eggNOG" id="COG0637">
    <property type="taxonomic scope" value="Bacteria"/>
</dbReference>
<dbReference type="PANTHER" id="PTHR43481:SF4">
    <property type="entry name" value="GLYCEROL-1-PHOSPHATE PHOSPHOHYDROLASE 1-RELATED"/>
    <property type="match status" value="1"/>
</dbReference>
<dbReference type="STRING" id="742817.HMPREF9449_02816"/>
<dbReference type="HOGENOM" id="CLU_045011_13_3_10"/>
<dbReference type="GeneID" id="98070342"/>
<dbReference type="GO" id="GO:0050308">
    <property type="term" value="F:sugar-phosphatase activity"/>
    <property type="evidence" value="ECO:0007669"/>
    <property type="project" value="TreeGrafter"/>
</dbReference>
<feature type="binding site" evidence="3">
    <location>
        <position position="74"/>
    </location>
    <ligand>
        <name>substrate</name>
    </ligand>
</feature>
<feature type="binding site" evidence="3">
    <location>
        <begin position="7"/>
        <end position="9"/>
    </location>
    <ligand>
        <name>substrate</name>
    </ligand>
</feature>
<feature type="active site" description="Proton donor/acceptor" evidence="2">
    <location>
        <position position="9"/>
    </location>
</feature>